<evidence type="ECO:0000256" key="7">
    <source>
        <dbReference type="ARBA" id="ARBA00023136"/>
    </source>
</evidence>
<proteinExistence type="inferred from homology"/>
<sequence length="208" mass="23393">MFGYLPLGIAFGMLFTELDHHWLYATAMSLFMYAGAGQFLAVGLLANQAGLLEMVIATLLLNARHIFYGLSLVKGLKNRGWRRWYQIFSLTDETYSLLSSTSVPSNIDEGKLQFRLAAFNHAYWVLGCTIGAFIGSQMSFSTAGIEFVLPALFMVLTIEQYKHIREPWPFWLALSIGLGTLLLISRDHMLLIAILLSLCVLMMQRASR</sequence>
<evidence type="ECO:0000256" key="6">
    <source>
        <dbReference type="ARBA" id="ARBA00022989"/>
    </source>
</evidence>
<dbReference type="InterPro" id="IPR011606">
    <property type="entry name" value="Brnchd-chn_aa_trnsp_permease"/>
</dbReference>
<dbReference type="PANTHER" id="PTHR34979:SF1">
    <property type="entry name" value="INNER MEMBRANE PROTEIN YGAZ"/>
    <property type="match status" value="1"/>
</dbReference>
<reference evidence="9 10" key="1">
    <citation type="submission" date="2017-07" db="EMBL/GenBank/DDBJ databases">
        <title>Annotated genome sequence of Bacterioplanes sanyensis isolated from Red Sea.</title>
        <authorList>
            <person name="Rehman Z.U."/>
        </authorList>
    </citation>
    <scope>NUCLEOTIDE SEQUENCE [LARGE SCALE GENOMIC DNA]</scope>
    <source>
        <strain evidence="9 10">NV9</strain>
    </source>
</reference>
<keyword evidence="3" id="KW-0813">Transport</keyword>
<dbReference type="Proteomes" id="UP000202440">
    <property type="component" value="Chromosome"/>
</dbReference>
<evidence type="ECO:0000256" key="3">
    <source>
        <dbReference type="ARBA" id="ARBA00022448"/>
    </source>
</evidence>
<organism evidence="9 10">
    <name type="scientific">Bacterioplanes sanyensis</name>
    <dbReference type="NCBI Taxonomy" id="1249553"/>
    <lineage>
        <taxon>Bacteria</taxon>
        <taxon>Pseudomonadati</taxon>
        <taxon>Pseudomonadota</taxon>
        <taxon>Gammaproteobacteria</taxon>
        <taxon>Oceanospirillales</taxon>
        <taxon>Oceanospirillaceae</taxon>
        <taxon>Bacterioplanes</taxon>
    </lineage>
</organism>
<protein>
    <submittedName>
        <fullName evidence="9">Branched-chain amino acid transporter AzlC</fullName>
    </submittedName>
</protein>
<keyword evidence="4" id="KW-1003">Cell membrane</keyword>
<comment type="similarity">
    <text evidence="2">Belongs to the AzlC family.</text>
</comment>
<dbReference type="PANTHER" id="PTHR34979">
    <property type="entry name" value="INNER MEMBRANE PROTEIN YGAZ"/>
    <property type="match status" value="1"/>
</dbReference>
<keyword evidence="10" id="KW-1185">Reference proteome</keyword>
<dbReference type="KEGG" id="bsan:CHH28_02220"/>
<dbReference type="GO" id="GO:0005886">
    <property type="term" value="C:plasma membrane"/>
    <property type="evidence" value="ECO:0007669"/>
    <property type="project" value="UniProtKB-SubCell"/>
</dbReference>
<dbReference type="Pfam" id="PF03591">
    <property type="entry name" value="AzlC"/>
    <property type="match status" value="1"/>
</dbReference>
<keyword evidence="6 8" id="KW-1133">Transmembrane helix</keyword>
<evidence type="ECO:0000256" key="8">
    <source>
        <dbReference type="SAM" id="Phobius"/>
    </source>
</evidence>
<evidence type="ECO:0000313" key="9">
    <source>
        <dbReference type="EMBL" id="ASP37560.1"/>
    </source>
</evidence>
<name>A0A222FFL6_9GAMM</name>
<feature type="transmembrane region" description="Helical" evidence="8">
    <location>
        <begin position="116"/>
        <end position="134"/>
    </location>
</feature>
<dbReference type="EMBL" id="CP022530">
    <property type="protein sequence ID" value="ASP37560.1"/>
    <property type="molecule type" value="Genomic_DNA"/>
</dbReference>
<feature type="transmembrane region" description="Helical" evidence="8">
    <location>
        <begin position="21"/>
        <end position="45"/>
    </location>
</feature>
<feature type="transmembrane region" description="Helical" evidence="8">
    <location>
        <begin position="190"/>
        <end position="207"/>
    </location>
</feature>
<evidence type="ECO:0000256" key="5">
    <source>
        <dbReference type="ARBA" id="ARBA00022692"/>
    </source>
</evidence>
<evidence type="ECO:0000256" key="1">
    <source>
        <dbReference type="ARBA" id="ARBA00004651"/>
    </source>
</evidence>
<keyword evidence="5 8" id="KW-0812">Transmembrane</keyword>
<accession>A0A222FFL6</accession>
<dbReference type="OrthoDB" id="3181706at2"/>
<comment type="subcellular location">
    <subcellularLocation>
        <location evidence="1">Cell membrane</location>
        <topology evidence="1">Multi-pass membrane protein</topology>
    </subcellularLocation>
</comment>
<evidence type="ECO:0000313" key="10">
    <source>
        <dbReference type="Proteomes" id="UP000202440"/>
    </source>
</evidence>
<dbReference type="GO" id="GO:1903785">
    <property type="term" value="P:L-valine transmembrane transport"/>
    <property type="evidence" value="ECO:0007669"/>
    <property type="project" value="TreeGrafter"/>
</dbReference>
<evidence type="ECO:0000256" key="4">
    <source>
        <dbReference type="ARBA" id="ARBA00022475"/>
    </source>
</evidence>
<gene>
    <name evidence="9" type="ORF">CHH28_02220</name>
</gene>
<dbReference type="AlphaFoldDB" id="A0A222FFL6"/>
<evidence type="ECO:0000256" key="2">
    <source>
        <dbReference type="ARBA" id="ARBA00010735"/>
    </source>
</evidence>
<keyword evidence="7 8" id="KW-0472">Membrane</keyword>